<protein>
    <submittedName>
        <fullName evidence="3">Deferrochelatase/peroxidase EfeB</fullName>
        <ecNumber evidence="3">1.11.1.-</ecNumber>
    </submittedName>
</protein>
<feature type="region of interest" description="Disordered" evidence="1">
    <location>
        <begin position="46"/>
        <end position="72"/>
    </location>
</feature>
<dbReference type="InterPro" id="IPR011008">
    <property type="entry name" value="Dimeric_a/b-barrel"/>
</dbReference>
<sequence length="72" mass="7932">MDSGILGPVDRPDNLTMTVSVGHSLFDARYGLASLAPKKLQKMTRFPNDSLDAAPLSRRSAATDLRQHPRIR</sequence>
<dbReference type="Pfam" id="PF04261">
    <property type="entry name" value="Dyp_perox_N"/>
    <property type="match status" value="1"/>
</dbReference>
<accession>A0A4U9DAD7</accession>
<dbReference type="EMBL" id="CABDVU010000001">
    <property type="protein sequence ID" value="VTN15660.1"/>
    <property type="molecule type" value="Genomic_DNA"/>
</dbReference>
<evidence type="ECO:0000259" key="2">
    <source>
        <dbReference type="Pfam" id="PF04261"/>
    </source>
</evidence>
<feature type="domain" description="Dyp-type peroxidase N-terminal" evidence="2">
    <location>
        <begin position="2"/>
        <end position="54"/>
    </location>
</feature>
<proteinExistence type="predicted"/>
<evidence type="ECO:0000313" key="3">
    <source>
        <dbReference type="EMBL" id="VTN15660.1"/>
    </source>
</evidence>
<dbReference type="AlphaFoldDB" id="A0A4U9DAD7"/>
<evidence type="ECO:0000313" key="4">
    <source>
        <dbReference type="Proteomes" id="UP000339249"/>
    </source>
</evidence>
<keyword evidence="3" id="KW-0575">Peroxidase</keyword>
<dbReference type="GO" id="GO:0004601">
    <property type="term" value="F:peroxidase activity"/>
    <property type="evidence" value="ECO:0007669"/>
    <property type="project" value="UniProtKB-KW"/>
</dbReference>
<gene>
    <name evidence="3" type="primary">efeB_2</name>
    <name evidence="3" type="ORF">NCTC9185_07748</name>
</gene>
<evidence type="ECO:0000256" key="1">
    <source>
        <dbReference type="SAM" id="MobiDB-lite"/>
    </source>
</evidence>
<keyword evidence="3" id="KW-0560">Oxidoreductase</keyword>
<dbReference type="Proteomes" id="UP000339249">
    <property type="component" value="Unassembled WGS sequence"/>
</dbReference>
<dbReference type="SUPFAM" id="SSF54909">
    <property type="entry name" value="Dimeric alpha+beta barrel"/>
    <property type="match status" value="1"/>
</dbReference>
<reference evidence="3 4" key="1">
    <citation type="submission" date="2019-04" db="EMBL/GenBank/DDBJ databases">
        <authorList>
            <consortium name="Pathogen Informatics"/>
        </authorList>
    </citation>
    <scope>NUCLEOTIDE SEQUENCE [LARGE SCALE GENOMIC DNA]</scope>
    <source>
        <strain evidence="3 4">NCTC9185</strain>
    </source>
</reference>
<name>A0A4U9DAD7_RAOTE</name>
<organism evidence="3 4">
    <name type="scientific">Raoultella terrigena</name>
    <name type="common">Klebsiella terrigena</name>
    <dbReference type="NCBI Taxonomy" id="577"/>
    <lineage>
        <taxon>Bacteria</taxon>
        <taxon>Pseudomonadati</taxon>
        <taxon>Pseudomonadota</taxon>
        <taxon>Gammaproteobacteria</taxon>
        <taxon>Enterobacterales</taxon>
        <taxon>Enterobacteriaceae</taxon>
        <taxon>Klebsiella/Raoultella group</taxon>
        <taxon>Raoultella</taxon>
    </lineage>
</organism>
<dbReference type="InterPro" id="IPR048327">
    <property type="entry name" value="Dyp_perox_N"/>
</dbReference>
<dbReference type="EC" id="1.11.1.-" evidence="3"/>